<dbReference type="RefSeq" id="WP_230216588.1">
    <property type="nucleotide sequence ID" value="NZ_JAJKFT010000004.1"/>
</dbReference>
<protein>
    <submittedName>
        <fullName evidence="1">Uncharacterized protein</fullName>
    </submittedName>
</protein>
<sequence length="211" mass="23939">MIPVELIPHDHSDRLNQVVDQAWHIFQSHFIYKRHPILKEAPFQHHFANILSALGSLYCVERSDIFFVDLETRCEGVKGKSKYVDITCSFPNANVSCAIELKFKTAQQGAQDHGRIDAYVDIEAVELVCDSQFTLGRFFMITDSSVYVNPSQRGVGTVFCMHDGFQVTPGQEIACPQSKGRETVVVQLKNAHVFEWQQHGGWYFLEICVGD</sequence>
<gene>
    <name evidence="1" type="ORF">LOC68_05535</name>
</gene>
<evidence type="ECO:0000313" key="2">
    <source>
        <dbReference type="Proteomes" id="UP001139103"/>
    </source>
</evidence>
<evidence type="ECO:0000313" key="1">
    <source>
        <dbReference type="EMBL" id="MCC9627850.1"/>
    </source>
</evidence>
<organism evidence="1 2">
    <name type="scientific">Blastopirellula sediminis</name>
    <dbReference type="NCBI Taxonomy" id="2894196"/>
    <lineage>
        <taxon>Bacteria</taxon>
        <taxon>Pseudomonadati</taxon>
        <taxon>Planctomycetota</taxon>
        <taxon>Planctomycetia</taxon>
        <taxon>Pirellulales</taxon>
        <taxon>Pirellulaceae</taxon>
        <taxon>Blastopirellula</taxon>
    </lineage>
</organism>
<reference evidence="1" key="1">
    <citation type="submission" date="2021-11" db="EMBL/GenBank/DDBJ databases">
        <title>Genome sequence.</title>
        <authorList>
            <person name="Sun Q."/>
        </authorList>
    </citation>
    <scope>NUCLEOTIDE SEQUENCE</scope>
    <source>
        <strain evidence="1">JC732</strain>
    </source>
</reference>
<dbReference type="AlphaFoldDB" id="A0A9X1SEG9"/>
<dbReference type="EMBL" id="JAJKFT010000004">
    <property type="protein sequence ID" value="MCC9627850.1"/>
    <property type="molecule type" value="Genomic_DNA"/>
</dbReference>
<keyword evidence="2" id="KW-1185">Reference proteome</keyword>
<accession>A0A9X1SEG9</accession>
<proteinExistence type="predicted"/>
<dbReference type="Proteomes" id="UP001139103">
    <property type="component" value="Unassembled WGS sequence"/>
</dbReference>
<name>A0A9X1SEG9_9BACT</name>
<comment type="caution">
    <text evidence="1">The sequence shown here is derived from an EMBL/GenBank/DDBJ whole genome shotgun (WGS) entry which is preliminary data.</text>
</comment>